<sequence>MGLDDFKIIFDNPWSTYYPGQTVTGRVVIKINSAKKIRGINCKIKGEANTCWATDRQEQNHEGRYENESQTVTGHEEYFNMQYYLLGSANASEMELPPGEHVYPFTFSLPHSLPSSFEHDYGHIRYTVKAIIDRPWKFDQETKAAFSIVANLDLNCEGRAMEPLHQELSKTFCCLCCGSAPLRVNVTMPVRGYVPGQAMSIRVNVDNQSGVIIEVVKLILRKIVTFKANNPRICSRREKIVIAEVSKGPVEAGGTSDYEQTLDIPALPPSNLTNCGLIDLEYNLKVEAVAQGWWHRNLKGNNLVFIGTVPLANYQSSIIPPVNKIDQQKGNDYQDKLADPTYGGYPSGYPAFTNTTDGSYPSVPPTAPPPPLDNNTGNPTTQPSLNIYPNMPPPSYEEAGWAVRSLRENNENFHVIGNNNHFAPRYPVYKFSS</sequence>
<dbReference type="InterPro" id="IPR014756">
    <property type="entry name" value="Ig_E-set"/>
</dbReference>
<evidence type="ECO:0000256" key="1">
    <source>
        <dbReference type="ARBA" id="ARBA00005298"/>
    </source>
</evidence>
<name>A0A835CYM7_APHGI</name>
<dbReference type="Pfam" id="PF00339">
    <property type="entry name" value="Arrestin_N"/>
    <property type="match status" value="1"/>
</dbReference>
<dbReference type="PANTHER" id="PTHR11188">
    <property type="entry name" value="ARRESTIN DOMAIN CONTAINING PROTEIN"/>
    <property type="match status" value="1"/>
</dbReference>
<feature type="region of interest" description="Disordered" evidence="3">
    <location>
        <begin position="347"/>
        <end position="382"/>
    </location>
</feature>
<keyword evidence="6" id="KW-1185">Reference proteome</keyword>
<dbReference type="Proteomes" id="UP000639338">
    <property type="component" value="Unassembled WGS sequence"/>
</dbReference>
<dbReference type="InterPro" id="IPR011022">
    <property type="entry name" value="Arrestin_C-like"/>
</dbReference>
<comment type="similarity">
    <text evidence="1">Belongs to the arrestin family.</text>
</comment>
<dbReference type="SUPFAM" id="SSF81296">
    <property type="entry name" value="E set domains"/>
    <property type="match status" value="2"/>
</dbReference>
<protein>
    <recommendedName>
        <fullName evidence="4">Arrestin C-terminal-like domain-containing protein</fullName>
    </recommendedName>
</protein>
<dbReference type="PANTHER" id="PTHR11188:SF176">
    <property type="entry name" value="ARRESTIN DOMAIN-CONTAINING PROTEIN 1"/>
    <property type="match status" value="1"/>
</dbReference>
<dbReference type="InterPro" id="IPR011021">
    <property type="entry name" value="Arrestin-like_N"/>
</dbReference>
<dbReference type="SMART" id="SM01017">
    <property type="entry name" value="Arrestin_C"/>
    <property type="match status" value="1"/>
</dbReference>
<evidence type="ECO:0000256" key="2">
    <source>
        <dbReference type="ARBA" id="ARBA00022606"/>
    </source>
</evidence>
<dbReference type="InterPro" id="IPR050357">
    <property type="entry name" value="Arrestin_domain-protein"/>
</dbReference>
<dbReference type="AlphaFoldDB" id="A0A835CYM7"/>
<dbReference type="GO" id="GO:0015031">
    <property type="term" value="P:protein transport"/>
    <property type="evidence" value="ECO:0007669"/>
    <property type="project" value="TreeGrafter"/>
</dbReference>
<gene>
    <name evidence="5" type="ORF">HCN44_009218</name>
</gene>
<dbReference type="Pfam" id="PF02752">
    <property type="entry name" value="Arrestin_C"/>
    <property type="match status" value="1"/>
</dbReference>
<dbReference type="Gene3D" id="2.60.40.640">
    <property type="match status" value="2"/>
</dbReference>
<keyword evidence="2" id="KW-0716">Sensory transduction</keyword>
<evidence type="ECO:0000256" key="3">
    <source>
        <dbReference type="SAM" id="MobiDB-lite"/>
    </source>
</evidence>
<dbReference type="InterPro" id="IPR014752">
    <property type="entry name" value="Arrestin-like_C"/>
</dbReference>
<evidence type="ECO:0000259" key="4">
    <source>
        <dbReference type="SMART" id="SM01017"/>
    </source>
</evidence>
<organism evidence="5 6">
    <name type="scientific">Aphidius gifuensis</name>
    <name type="common">Parasitoid wasp</name>
    <dbReference type="NCBI Taxonomy" id="684658"/>
    <lineage>
        <taxon>Eukaryota</taxon>
        <taxon>Metazoa</taxon>
        <taxon>Ecdysozoa</taxon>
        <taxon>Arthropoda</taxon>
        <taxon>Hexapoda</taxon>
        <taxon>Insecta</taxon>
        <taxon>Pterygota</taxon>
        <taxon>Neoptera</taxon>
        <taxon>Endopterygota</taxon>
        <taxon>Hymenoptera</taxon>
        <taxon>Apocrita</taxon>
        <taxon>Ichneumonoidea</taxon>
        <taxon>Braconidae</taxon>
        <taxon>Aphidiinae</taxon>
        <taxon>Aphidius</taxon>
    </lineage>
</organism>
<dbReference type="OrthoDB" id="2333384at2759"/>
<dbReference type="EMBL" id="JACMRX010000001">
    <property type="protein sequence ID" value="KAF7997820.1"/>
    <property type="molecule type" value="Genomic_DNA"/>
</dbReference>
<evidence type="ECO:0000313" key="6">
    <source>
        <dbReference type="Proteomes" id="UP000639338"/>
    </source>
</evidence>
<reference evidence="5 6" key="1">
    <citation type="submission" date="2020-08" db="EMBL/GenBank/DDBJ databases">
        <title>Aphidius gifuensis genome sequencing and assembly.</title>
        <authorList>
            <person name="Du Z."/>
        </authorList>
    </citation>
    <scope>NUCLEOTIDE SEQUENCE [LARGE SCALE GENOMIC DNA]</scope>
    <source>
        <strain evidence="5">YNYX2018</strain>
        <tissue evidence="5">Adults</tissue>
    </source>
</reference>
<feature type="compositionally biased region" description="Polar residues" evidence="3">
    <location>
        <begin position="373"/>
        <end position="382"/>
    </location>
</feature>
<accession>A0A835CYM7</accession>
<dbReference type="GO" id="GO:0005737">
    <property type="term" value="C:cytoplasm"/>
    <property type="evidence" value="ECO:0007669"/>
    <property type="project" value="TreeGrafter"/>
</dbReference>
<proteinExistence type="inferred from homology"/>
<comment type="caution">
    <text evidence="5">The sequence shown here is derived from an EMBL/GenBank/DDBJ whole genome shotgun (WGS) entry which is preliminary data.</text>
</comment>
<feature type="compositionally biased region" description="Pro residues" evidence="3">
    <location>
        <begin position="362"/>
        <end position="372"/>
    </location>
</feature>
<evidence type="ECO:0000313" key="5">
    <source>
        <dbReference type="EMBL" id="KAF7997820.1"/>
    </source>
</evidence>
<feature type="domain" description="Arrestin C-terminal-like" evidence="4">
    <location>
        <begin position="178"/>
        <end position="311"/>
    </location>
</feature>